<dbReference type="InterPro" id="IPR010721">
    <property type="entry name" value="UstE-like"/>
</dbReference>
<dbReference type="AlphaFoldDB" id="X1F2R8"/>
<evidence type="ECO:0000313" key="2">
    <source>
        <dbReference type="EMBL" id="GAH39232.1"/>
    </source>
</evidence>
<reference evidence="2" key="1">
    <citation type="journal article" date="2014" name="Front. Microbiol.">
        <title>High frequency of phylogenetically diverse reductive dehalogenase-homologous genes in deep subseafloor sedimentary metagenomes.</title>
        <authorList>
            <person name="Kawai M."/>
            <person name="Futagami T."/>
            <person name="Toyoda A."/>
            <person name="Takaki Y."/>
            <person name="Nishi S."/>
            <person name="Hori S."/>
            <person name="Arai W."/>
            <person name="Tsubouchi T."/>
            <person name="Morono Y."/>
            <person name="Uchiyama I."/>
            <person name="Ito T."/>
            <person name="Fujiyama A."/>
            <person name="Inagaki F."/>
            <person name="Takami H."/>
        </authorList>
    </citation>
    <scope>NUCLEOTIDE SEQUENCE</scope>
    <source>
        <strain evidence="2">Expedition CK06-06</strain>
    </source>
</reference>
<dbReference type="GO" id="GO:0016020">
    <property type="term" value="C:membrane"/>
    <property type="evidence" value="ECO:0007669"/>
    <property type="project" value="TreeGrafter"/>
</dbReference>
<feature type="transmembrane region" description="Helical" evidence="1">
    <location>
        <begin position="14"/>
        <end position="34"/>
    </location>
</feature>
<dbReference type="Pfam" id="PF06966">
    <property type="entry name" value="DUF1295"/>
    <property type="match status" value="1"/>
</dbReference>
<dbReference type="PANTHER" id="PTHR32251">
    <property type="entry name" value="3-OXO-5-ALPHA-STEROID 4-DEHYDROGENASE"/>
    <property type="match status" value="1"/>
</dbReference>
<organism evidence="2">
    <name type="scientific">marine sediment metagenome</name>
    <dbReference type="NCBI Taxonomy" id="412755"/>
    <lineage>
        <taxon>unclassified sequences</taxon>
        <taxon>metagenomes</taxon>
        <taxon>ecological metagenomes</taxon>
    </lineage>
</organism>
<gene>
    <name evidence="2" type="ORF">S03H2_18507</name>
</gene>
<dbReference type="EMBL" id="BARU01009605">
    <property type="protein sequence ID" value="GAH39232.1"/>
    <property type="molecule type" value="Genomic_DNA"/>
</dbReference>
<name>X1F2R8_9ZZZZ</name>
<comment type="caution">
    <text evidence="2">The sequence shown here is derived from an EMBL/GenBank/DDBJ whole genome shotgun (WGS) entry which is preliminary data.</text>
</comment>
<dbReference type="PANTHER" id="PTHR32251:SF23">
    <property type="entry name" value="3-OXO-5-ALPHA-STEROID 4-DEHYDROGENASE (DUF1295)"/>
    <property type="match status" value="1"/>
</dbReference>
<dbReference type="Gene3D" id="1.20.120.1630">
    <property type="match status" value="1"/>
</dbReference>
<protein>
    <recommendedName>
        <fullName evidence="3">Steroid 5-alpha reductase C-terminal domain-containing protein</fullName>
    </recommendedName>
</protein>
<evidence type="ECO:0008006" key="3">
    <source>
        <dbReference type="Google" id="ProtNLM"/>
    </source>
</evidence>
<feature type="transmembrane region" description="Helical" evidence="1">
    <location>
        <begin position="168"/>
        <end position="188"/>
    </location>
</feature>
<feature type="transmembrane region" description="Helical" evidence="1">
    <location>
        <begin position="60"/>
        <end position="89"/>
    </location>
</feature>
<feature type="non-terminal residue" evidence="2">
    <location>
        <position position="1"/>
    </location>
</feature>
<keyword evidence="1" id="KW-0812">Transmembrane</keyword>
<keyword evidence="1" id="KW-1133">Transmembrane helix</keyword>
<sequence length="218" mass="25532">ILYWLASAENFPTITIRQIVILVLVVIWGGRLTFNWIRSWKGLNHEDWRYTKFREEKPSLFWFINFTGLQMMPTLIVFLGCVPIYYSIISTSTSFSVYDVIGIIIVLGAIIIETVADEQLRNFLKTMQKGELMTKGIWSVTRHPNYFGEVSFWWGMFFFTIANGISNLWVVVGPIGITILFLIVSIPLMEKRLMKKYPGYNEYKSSVSVFIPWFRRRN</sequence>
<feature type="transmembrane region" description="Helical" evidence="1">
    <location>
        <begin position="95"/>
        <end position="116"/>
    </location>
</feature>
<accession>X1F2R8</accession>
<evidence type="ECO:0000256" key="1">
    <source>
        <dbReference type="SAM" id="Phobius"/>
    </source>
</evidence>
<keyword evidence="1" id="KW-0472">Membrane</keyword>
<proteinExistence type="predicted"/>